<name>A0ACD3RBJ3_LARCR</name>
<gene>
    <name evidence="1" type="ORF">E3U43_013817</name>
</gene>
<protein>
    <submittedName>
        <fullName evidence="1">Uncharacterized protein</fullName>
    </submittedName>
</protein>
<comment type="caution">
    <text evidence="1">The sequence shown here is derived from an EMBL/GenBank/DDBJ whole genome shotgun (WGS) entry which is preliminary data.</text>
</comment>
<reference evidence="1" key="1">
    <citation type="submission" date="2018-11" db="EMBL/GenBank/DDBJ databases">
        <title>The sequence and de novo assembly of Larimichthys crocea genome using PacBio and Hi-C technologies.</title>
        <authorList>
            <person name="Xu P."/>
            <person name="Chen B."/>
            <person name="Zhou Z."/>
            <person name="Ke Q."/>
            <person name="Wu Y."/>
            <person name="Bai H."/>
            <person name="Pu F."/>
        </authorList>
    </citation>
    <scope>NUCLEOTIDE SEQUENCE</scope>
    <source>
        <tissue evidence="1">Muscle</tissue>
    </source>
</reference>
<organism evidence="1 2">
    <name type="scientific">Larimichthys crocea</name>
    <name type="common">Large yellow croaker</name>
    <name type="synonym">Pseudosciaena crocea</name>
    <dbReference type="NCBI Taxonomy" id="215358"/>
    <lineage>
        <taxon>Eukaryota</taxon>
        <taxon>Metazoa</taxon>
        <taxon>Chordata</taxon>
        <taxon>Craniata</taxon>
        <taxon>Vertebrata</taxon>
        <taxon>Euteleostomi</taxon>
        <taxon>Actinopterygii</taxon>
        <taxon>Neopterygii</taxon>
        <taxon>Teleostei</taxon>
        <taxon>Neoteleostei</taxon>
        <taxon>Acanthomorphata</taxon>
        <taxon>Eupercaria</taxon>
        <taxon>Sciaenidae</taxon>
        <taxon>Larimichthys</taxon>
    </lineage>
</organism>
<proteinExistence type="predicted"/>
<sequence length="91" mass="10595">MTQAEKEQDNGKEKEKERDKEKEKEQQRGVKRPIAPPTIPDPLQEQIQSNFVIVIHPWFKDTPHWPSDRHSSSDNPTCDSTQTQAKWTAQT</sequence>
<evidence type="ECO:0000313" key="2">
    <source>
        <dbReference type="Proteomes" id="UP000793456"/>
    </source>
</evidence>
<evidence type="ECO:0000313" key="1">
    <source>
        <dbReference type="EMBL" id="TMS16524.1"/>
    </source>
</evidence>
<dbReference type="EMBL" id="CM011681">
    <property type="protein sequence ID" value="TMS16524.1"/>
    <property type="molecule type" value="Genomic_DNA"/>
</dbReference>
<dbReference type="Proteomes" id="UP000793456">
    <property type="component" value="Chromosome VIII"/>
</dbReference>
<keyword evidence="2" id="KW-1185">Reference proteome</keyword>
<accession>A0ACD3RBJ3</accession>